<dbReference type="AlphaFoldDB" id="A0ABD3V4M8"/>
<dbReference type="Pfam" id="PF00001">
    <property type="entry name" value="7tm_1"/>
    <property type="match status" value="1"/>
</dbReference>
<feature type="transmembrane region" description="Helical" evidence="9">
    <location>
        <begin position="185"/>
        <end position="210"/>
    </location>
</feature>
<dbReference type="PROSITE" id="PS00237">
    <property type="entry name" value="G_PROTEIN_RECEP_F1_1"/>
    <property type="match status" value="1"/>
</dbReference>
<evidence type="ECO:0000259" key="10">
    <source>
        <dbReference type="PROSITE" id="PS50262"/>
    </source>
</evidence>
<dbReference type="PRINTS" id="PR00237">
    <property type="entry name" value="GPCRRHODOPSN"/>
</dbReference>
<evidence type="ECO:0000256" key="6">
    <source>
        <dbReference type="ARBA" id="ARBA00023170"/>
    </source>
</evidence>
<evidence type="ECO:0000256" key="8">
    <source>
        <dbReference type="RuleBase" id="RU000688"/>
    </source>
</evidence>
<keyword evidence="6 8" id="KW-0675">Receptor</keyword>
<name>A0ABD3V4M8_SINWO</name>
<dbReference type="InterPro" id="IPR000276">
    <property type="entry name" value="GPCR_Rhodpsn"/>
</dbReference>
<accession>A0ABD3V4M8</accession>
<comment type="similarity">
    <text evidence="8">Belongs to the G-protein coupled receptor 1 family.</text>
</comment>
<dbReference type="GO" id="GO:0016020">
    <property type="term" value="C:membrane"/>
    <property type="evidence" value="ECO:0007669"/>
    <property type="project" value="UniProtKB-SubCell"/>
</dbReference>
<gene>
    <name evidence="11" type="ORF">ACJMK2_011314</name>
</gene>
<dbReference type="GO" id="GO:0004930">
    <property type="term" value="F:G protein-coupled receptor activity"/>
    <property type="evidence" value="ECO:0007669"/>
    <property type="project" value="UniProtKB-KW"/>
</dbReference>
<evidence type="ECO:0000256" key="5">
    <source>
        <dbReference type="ARBA" id="ARBA00023136"/>
    </source>
</evidence>
<dbReference type="PANTHER" id="PTHR24238:SF47">
    <property type="entry name" value="ECDYSTEROIDS_DOPAMINE RECEPTOR-RELATED"/>
    <property type="match status" value="1"/>
</dbReference>
<protein>
    <recommendedName>
        <fullName evidence="10">G-protein coupled receptors family 1 profile domain-containing protein</fullName>
    </recommendedName>
</protein>
<dbReference type="PANTHER" id="PTHR24238">
    <property type="entry name" value="G-PROTEIN COUPLED RECEPTOR"/>
    <property type="match status" value="1"/>
</dbReference>
<evidence type="ECO:0000256" key="9">
    <source>
        <dbReference type="SAM" id="Phobius"/>
    </source>
</evidence>
<keyword evidence="12" id="KW-1185">Reference proteome</keyword>
<evidence type="ECO:0000256" key="3">
    <source>
        <dbReference type="ARBA" id="ARBA00022989"/>
    </source>
</evidence>
<keyword evidence="3 9" id="KW-1133">Transmembrane helix</keyword>
<dbReference type="Proteomes" id="UP001634394">
    <property type="component" value="Unassembled WGS sequence"/>
</dbReference>
<evidence type="ECO:0000256" key="7">
    <source>
        <dbReference type="ARBA" id="ARBA00023224"/>
    </source>
</evidence>
<feature type="transmembrane region" description="Helical" evidence="9">
    <location>
        <begin position="150"/>
        <end position="173"/>
    </location>
</feature>
<sequence length="447" mass="50368">MNISENNTAGLTDLAGRNMSGGDLNFEMSGYMFSLYTAYLAGSMIIGIPGNFILLAIYYKHKPLSNVDCYMLSIAVCDLVCLVATVPVYIVIQTKLLYVIDANTLCKALNFAGQILTFAESFLLSALAFERFITVCRPKSSCFHDHRVKYVIIVIFLSTVIISVPDLFFYWIISNRHCVPITQPPWIASGFFCLSVSLHIALFGIVLFSYTSVAMTLFQSLKITTHNSIDSRMIIRRNKIVPLPSQTELRPTTSCAFEKRTHTTPLPLQTNDVKSIQMTVSIPSSKHLLTGNGACLGKHSTHRDITNSNTLEEKENDGEDPITVEKSAEKIDRQSRICINNSTQDGQITMKATLRETLAPELFENMTSANKRRLLMTTKITFLITITFIISWFPVWIYTVLVYANMYNDEAGSFFLKQSYLFNTFMNPIICAAFNRNFRNKAKLIIL</sequence>
<feature type="transmembrane region" description="Helical" evidence="9">
    <location>
        <begin position="36"/>
        <end position="58"/>
    </location>
</feature>
<dbReference type="Gene3D" id="1.20.1070.10">
    <property type="entry name" value="Rhodopsin 7-helix transmembrane proteins"/>
    <property type="match status" value="2"/>
</dbReference>
<evidence type="ECO:0000256" key="1">
    <source>
        <dbReference type="ARBA" id="ARBA00004141"/>
    </source>
</evidence>
<evidence type="ECO:0000313" key="11">
    <source>
        <dbReference type="EMBL" id="KAL3856579.1"/>
    </source>
</evidence>
<evidence type="ECO:0000256" key="4">
    <source>
        <dbReference type="ARBA" id="ARBA00023040"/>
    </source>
</evidence>
<feature type="transmembrane region" description="Helical" evidence="9">
    <location>
        <begin position="70"/>
        <end position="91"/>
    </location>
</feature>
<keyword evidence="2 8" id="KW-0812">Transmembrane</keyword>
<keyword evidence="7 8" id="KW-0807">Transducer</keyword>
<evidence type="ECO:0000313" key="12">
    <source>
        <dbReference type="Proteomes" id="UP001634394"/>
    </source>
</evidence>
<reference evidence="11 12" key="1">
    <citation type="submission" date="2024-11" db="EMBL/GenBank/DDBJ databases">
        <title>Chromosome-level genome assembly of the freshwater bivalve Anodonta woodiana.</title>
        <authorList>
            <person name="Chen X."/>
        </authorList>
    </citation>
    <scope>NUCLEOTIDE SEQUENCE [LARGE SCALE GENOMIC DNA]</scope>
    <source>
        <strain evidence="11">MN2024</strain>
        <tissue evidence="11">Gills</tissue>
    </source>
</reference>
<dbReference type="InterPro" id="IPR017452">
    <property type="entry name" value="GPCR_Rhodpsn_7TM"/>
</dbReference>
<dbReference type="EMBL" id="JBJQND010000013">
    <property type="protein sequence ID" value="KAL3856579.1"/>
    <property type="molecule type" value="Genomic_DNA"/>
</dbReference>
<evidence type="ECO:0000256" key="2">
    <source>
        <dbReference type="ARBA" id="ARBA00022692"/>
    </source>
</evidence>
<comment type="caution">
    <text evidence="11">The sequence shown here is derived from an EMBL/GenBank/DDBJ whole genome shotgun (WGS) entry which is preliminary data.</text>
</comment>
<comment type="subcellular location">
    <subcellularLocation>
        <location evidence="1">Membrane</location>
        <topology evidence="1">Multi-pass membrane protein</topology>
    </subcellularLocation>
</comment>
<feature type="transmembrane region" description="Helical" evidence="9">
    <location>
        <begin position="380"/>
        <end position="400"/>
    </location>
</feature>
<keyword evidence="4 8" id="KW-0297">G-protein coupled receptor</keyword>
<organism evidence="11 12">
    <name type="scientific">Sinanodonta woodiana</name>
    <name type="common">Chinese pond mussel</name>
    <name type="synonym">Anodonta woodiana</name>
    <dbReference type="NCBI Taxonomy" id="1069815"/>
    <lineage>
        <taxon>Eukaryota</taxon>
        <taxon>Metazoa</taxon>
        <taxon>Spiralia</taxon>
        <taxon>Lophotrochozoa</taxon>
        <taxon>Mollusca</taxon>
        <taxon>Bivalvia</taxon>
        <taxon>Autobranchia</taxon>
        <taxon>Heteroconchia</taxon>
        <taxon>Palaeoheterodonta</taxon>
        <taxon>Unionida</taxon>
        <taxon>Unionoidea</taxon>
        <taxon>Unionidae</taxon>
        <taxon>Unioninae</taxon>
        <taxon>Sinanodonta</taxon>
    </lineage>
</organism>
<proteinExistence type="inferred from homology"/>
<dbReference type="PROSITE" id="PS50262">
    <property type="entry name" value="G_PROTEIN_RECEP_F1_2"/>
    <property type="match status" value="1"/>
</dbReference>
<keyword evidence="5 9" id="KW-0472">Membrane</keyword>
<feature type="domain" description="G-protein coupled receptors family 1 profile" evidence="10">
    <location>
        <begin position="50"/>
        <end position="431"/>
    </location>
</feature>
<dbReference type="CDD" id="cd00637">
    <property type="entry name" value="7tm_classA_rhodopsin-like"/>
    <property type="match status" value="1"/>
</dbReference>
<feature type="transmembrane region" description="Helical" evidence="9">
    <location>
        <begin position="111"/>
        <end position="129"/>
    </location>
</feature>
<dbReference type="SUPFAM" id="SSF81321">
    <property type="entry name" value="Family A G protein-coupled receptor-like"/>
    <property type="match status" value="1"/>
</dbReference>
<feature type="transmembrane region" description="Helical" evidence="9">
    <location>
        <begin position="420"/>
        <end position="438"/>
    </location>
</feature>